<evidence type="ECO:0000313" key="1">
    <source>
        <dbReference type="EMBL" id="MBI4727395.1"/>
    </source>
</evidence>
<dbReference type="AlphaFoldDB" id="A0A933IBI5"/>
<dbReference type="EMBL" id="JACQXR010000122">
    <property type="protein sequence ID" value="MBI4727395.1"/>
    <property type="molecule type" value="Genomic_DNA"/>
</dbReference>
<reference evidence="1" key="1">
    <citation type="submission" date="2020-07" db="EMBL/GenBank/DDBJ databases">
        <title>Huge and variable diversity of episymbiotic CPR bacteria and DPANN archaea in groundwater ecosystems.</title>
        <authorList>
            <person name="He C.Y."/>
            <person name="Keren R."/>
            <person name="Whittaker M."/>
            <person name="Farag I.F."/>
            <person name="Doudna J."/>
            <person name="Cate J.H.D."/>
            <person name="Banfield J.F."/>
        </authorList>
    </citation>
    <scope>NUCLEOTIDE SEQUENCE</scope>
    <source>
        <strain evidence="1">NC_groundwater_1520_Pr4_B-0.1um_53_5</strain>
    </source>
</reference>
<dbReference type="Proteomes" id="UP000736328">
    <property type="component" value="Unassembled WGS sequence"/>
</dbReference>
<organism evidence="1 2">
    <name type="scientific">candidate division TA06 bacterium</name>
    <dbReference type="NCBI Taxonomy" id="2250710"/>
    <lineage>
        <taxon>Bacteria</taxon>
        <taxon>Bacteria division TA06</taxon>
    </lineage>
</organism>
<protein>
    <submittedName>
        <fullName evidence="1">Uncharacterized protein</fullName>
    </submittedName>
</protein>
<sequence>MTIDTDESNIKHTILDIFQRYAPEAPEDTIRKIEQTAGLKLEAATPENVEPFLEAMRVELSKSMEDWKTRFVTGVLRQMINKRPRA</sequence>
<accession>A0A933IBI5</accession>
<proteinExistence type="predicted"/>
<gene>
    <name evidence="1" type="ORF">HY768_09300</name>
</gene>
<comment type="caution">
    <text evidence="1">The sequence shown here is derived from an EMBL/GenBank/DDBJ whole genome shotgun (WGS) entry which is preliminary data.</text>
</comment>
<evidence type="ECO:0000313" key="2">
    <source>
        <dbReference type="Proteomes" id="UP000736328"/>
    </source>
</evidence>
<name>A0A933IBI5_UNCT6</name>